<dbReference type="GO" id="GO:1990281">
    <property type="term" value="C:efflux pump complex"/>
    <property type="evidence" value="ECO:0007669"/>
    <property type="project" value="TreeGrafter"/>
</dbReference>
<dbReference type="STRING" id="674.VM_06745"/>
<comment type="caution">
    <text evidence="6">The sequence shown here is derived from an EMBL/GenBank/DDBJ whole genome shotgun (WGS) entry which is preliminary data.</text>
</comment>
<dbReference type="Proteomes" id="UP000053748">
    <property type="component" value="Unassembled WGS sequence"/>
</dbReference>
<dbReference type="Gene3D" id="2.40.50.100">
    <property type="match status" value="1"/>
</dbReference>
<protein>
    <submittedName>
        <fullName evidence="6">Efflux RND transporter periplasmic adaptor subunit</fullName>
    </submittedName>
</protein>
<proteinExistence type="inferred from homology"/>
<feature type="domain" description="YknX-like C-terminal permuted SH3-like" evidence="5">
    <location>
        <begin position="276"/>
        <end position="343"/>
    </location>
</feature>
<dbReference type="NCBIfam" id="TIGR01730">
    <property type="entry name" value="RND_mfp"/>
    <property type="match status" value="1"/>
</dbReference>
<comment type="similarity">
    <text evidence="1">Belongs to the membrane fusion protein (MFP) (TC 8.A.1) family.</text>
</comment>
<dbReference type="InterPro" id="IPR006143">
    <property type="entry name" value="RND_pump_MFP"/>
</dbReference>
<evidence type="ECO:0000256" key="1">
    <source>
        <dbReference type="ARBA" id="ARBA00009477"/>
    </source>
</evidence>
<feature type="coiled-coil region" evidence="2">
    <location>
        <begin position="132"/>
        <end position="159"/>
    </location>
</feature>
<reference evidence="6" key="1">
    <citation type="submission" date="2017-12" db="EMBL/GenBank/DDBJ databases">
        <title>FDA dAtabase for Regulatory Grade micrObial Sequences (FDA-ARGOS): Supporting development and validation of Infectious Disease Dx tests.</title>
        <authorList>
            <person name="Hoffmann M."/>
            <person name="Allard M."/>
            <person name="Evans P."/>
            <person name="Brown E."/>
            <person name="Tallon L.J."/>
            <person name="Sadzewicz L."/>
            <person name="Sengamalay N."/>
            <person name="Ott S."/>
            <person name="Godinez A."/>
            <person name="Nagaraj S."/>
            <person name="Vavikolanu K."/>
            <person name="Aluvathingal J."/>
            <person name="Nadendla S."/>
            <person name="Hobson J."/>
            <person name="Sichtig H."/>
        </authorList>
    </citation>
    <scope>NUCLEOTIDE SEQUENCE [LARGE SCALE GENOMIC DNA]</scope>
    <source>
        <strain evidence="6">FDAARGOS_113</strain>
    </source>
</reference>
<evidence type="ECO:0000256" key="3">
    <source>
        <dbReference type="SAM" id="SignalP"/>
    </source>
</evidence>
<dbReference type="PANTHER" id="PTHR30469">
    <property type="entry name" value="MULTIDRUG RESISTANCE PROTEIN MDTA"/>
    <property type="match status" value="1"/>
</dbReference>
<dbReference type="OrthoDB" id="9791520at2"/>
<dbReference type="AlphaFoldDB" id="A0A2J9UWK6"/>
<keyword evidence="3" id="KW-0732">Signal</keyword>
<dbReference type="SUPFAM" id="SSF111369">
    <property type="entry name" value="HlyD-like secretion proteins"/>
    <property type="match status" value="1"/>
</dbReference>
<name>A0A2J9UWK6_VIBMI</name>
<dbReference type="Gene3D" id="1.10.287.470">
    <property type="entry name" value="Helix hairpin bin"/>
    <property type="match status" value="1"/>
</dbReference>
<keyword evidence="7" id="KW-1185">Reference proteome</keyword>
<dbReference type="InterPro" id="IPR058637">
    <property type="entry name" value="YknX-like_C"/>
</dbReference>
<evidence type="ECO:0000256" key="2">
    <source>
        <dbReference type="SAM" id="Coils"/>
    </source>
</evidence>
<feature type="domain" description="CusB-like beta-barrel" evidence="4">
    <location>
        <begin position="197"/>
        <end position="264"/>
    </location>
</feature>
<feature type="signal peptide" evidence="3">
    <location>
        <begin position="1"/>
        <end position="23"/>
    </location>
</feature>
<keyword evidence="2" id="KW-0175">Coiled coil</keyword>
<feature type="chain" id="PRO_5014410765" evidence="3">
    <location>
        <begin position="24"/>
        <end position="357"/>
    </location>
</feature>
<dbReference type="RefSeq" id="WP_001226805.1">
    <property type="nucleotide sequence ID" value="NZ_CAWMSS010000001.1"/>
</dbReference>
<dbReference type="PANTHER" id="PTHR30469:SF11">
    <property type="entry name" value="BLL4320 PROTEIN"/>
    <property type="match status" value="1"/>
</dbReference>
<dbReference type="Gene3D" id="2.40.420.20">
    <property type="match status" value="1"/>
</dbReference>
<evidence type="ECO:0000313" key="7">
    <source>
        <dbReference type="Proteomes" id="UP000053748"/>
    </source>
</evidence>
<accession>A0A2J9UWK6</accession>
<organism evidence="6 7">
    <name type="scientific">Vibrio mimicus</name>
    <dbReference type="NCBI Taxonomy" id="674"/>
    <lineage>
        <taxon>Bacteria</taxon>
        <taxon>Pseudomonadati</taxon>
        <taxon>Pseudomonadota</taxon>
        <taxon>Gammaproteobacteria</taxon>
        <taxon>Vibrionales</taxon>
        <taxon>Vibrionaceae</taxon>
        <taxon>Vibrio</taxon>
    </lineage>
</organism>
<dbReference type="Pfam" id="PF25954">
    <property type="entry name" value="Beta-barrel_RND_2"/>
    <property type="match status" value="1"/>
</dbReference>
<gene>
    <name evidence="6" type="ORF">AL544_007325</name>
</gene>
<dbReference type="Pfam" id="PF25989">
    <property type="entry name" value="YknX_C"/>
    <property type="match status" value="1"/>
</dbReference>
<dbReference type="EMBL" id="LOSJ02000002">
    <property type="protein sequence ID" value="PNM55893.1"/>
    <property type="molecule type" value="Genomic_DNA"/>
</dbReference>
<sequence length="357" mass="39630">MRKINLLAFYATCLLLPSINALADNPPKEEAVRVSVTEAKLKSIPEIIDDVGKVYAVDMAVLSFNIDEKISLIHVKDGDEVKKGQLIAELSSGIAKADVAKAQSEFNLAKNKLGRSLNMIKREPGSIPPQEIYELKENVNLAKAELEQKEAILQNYQLIAPFDGYLTDFKQSEGSYIKSFSPLVSLFKLNPVEIFYSVSQENLGKVALNQNVSVTTNAVKNTTFNGVVDYISPEVNMSSGRVDVHARVKNPALKLSPGMFVNVKHFTNNNQRFVLIPQTAINVKDKERYVWRLNKDQTVSQRTVKLGANLNDGNVVIQEGLIEKDQVVITGNQWLKEGMKVQVEKMVPPSSDTQLNG</sequence>
<dbReference type="Gene3D" id="2.40.30.170">
    <property type="match status" value="1"/>
</dbReference>
<evidence type="ECO:0000259" key="4">
    <source>
        <dbReference type="Pfam" id="PF25954"/>
    </source>
</evidence>
<dbReference type="FunFam" id="2.40.30.170:FF:000010">
    <property type="entry name" value="Efflux RND transporter periplasmic adaptor subunit"/>
    <property type="match status" value="1"/>
</dbReference>
<dbReference type="GO" id="GO:0015562">
    <property type="term" value="F:efflux transmembrane transporter activity"/>
    <property type="evidence" value="ECO:0007669"/>
    <property type="project" value="TreeGrafter"/>
</dbReference>
<evidence type="ECO:0000313" key="6">
    <source>
        <dbReference type="EMBL" id="PNM55893.1"/>
    </source>
</evidence>
<dbReference type="InterPro" id="IPR058792">
    <property type="entry name" value="Beta-barrel_RND_2"/>
</dbReference>
<evidence type="ECO:0000259" key="5">
    <source>
        <dbReference type="Pfam" id="PF25989"/>
    </source>
</evidence>